<feature type="transmembrane region" description="Helical" evidence="1">
    <location>
        <begin position="38"/>
        <end position="58"/>
    </location>
</feature>
<dbReference type="GeneID" id="30919566"/>
<evidence type="ECO:0000313" key="4">
    <source>
        <dbReference type="Proteomes" id="UP000199161"/>
    </source>
</evidence>
<dbReference type="AlphaFoldDB" id="A0A1I1DCR1"/>
<organism evidence="3 4">
    <name type="scientific">Natronobacterium haloterrestre</name>
    <name type="common">Halobiforma haloterrestris</name>
    <dbReference type="NCBI Taxonomy" id="148448"/>
    <lineage>
        <taxon>Archaea</taxon>
        <taxon>Methanobacteriati</taxon>
        <taxon>Methanobacteriota</taxon>
        <taxon>Stenosarchaea group</taxon>
        <taxon>Halobacteria</taxon>
        <taxon>Halobacteriales</taxon>
        <taxon>Natrialbaceae</taxon>
        <taxon>Natronobacterium</taxon>
    </lineage>
</organism>
<proteinExistence type="predicted"/>
<dbReference type="InterPro" id="IPR021309">
    <property type="entry name" value="YgaP-like_TM"/>
</dbReference>
<dbReference type="Proteomes" id="UP000199161">
    <property type="component" value="Unassembled WGS sequence"/>
</dbReference>
<name>A0A1I1DCR1_NATHA</name>
<evidence type="ECO:0000313" key="3">
    <source>
        <dbReference type="EMBL" id="SFB72594.1"/>
    </source>
</evidence>
<evidence type="ECO:0000256" key="1">
    <source>
        <dbReference type="SAM" id="Phobius"/>
    </source>
</evidence>
<accession>A0A1I1DCR1</accession>
<keyword evidence="1" id="KW-0812">Transmembrane</keyword>
<sequence>METNVCSIDRTVRLSLGAVLAAVGIAALGGVLATAPVVGAVALVVGVVLLGTGATQLCPVYRLLGINTCGD</sequence>
<keyword evidence="1" id="KW-1133">Transmembrane helix</keyword>
<dbReference type="Pfam" id="PF11127">
    <property type="entry name" value="YgaP-like_TM"/>
    <property type="match status" value="1"/>
</dbReference>
<keyword evidence="1" id="KW-0472">Membrane</keyword>
<evidence type="ECO:0000259" key="2">
    <source>
        <dbReference type="Pfam" id="PF11127"/>
    </source>
</evidence>
<feature type="transmembrane region" description="Helical" evidence="1">
    <location>
        <begin position="12"/>
        <end position="32"/>
    </location>
</feature>
<dbReference type="RefSeq" id="WP_007143762.1">
    <property type="nucleotide sequence ID" value="NZ_FOKW01000001.1"/>
</dbReference>
<feature type="domain" description="Inner membrane protein YgaP-like transmembrane" evidence="2">
    <location>
        <begin position="1"/>
        <end position="70"/>
    </location>
</feature>
<gene>
    <name evidence="3" type="ORF">SAMN05444422_101506</name>
</gene>
<reference evidence="4" key="1">
    <citation type="submission" date="2016-10" db="EMBL/GenBank/DDBJ databases">
        <authorList>
            <person name="Varghese N."/>
            <person name="Submissions S."/>
        </authorList>
    </citation>
    <scope>NUCLEOTIDE SEQUENCE [LARGE SCALE GENOMIC DNA]</scope>
    <source>
        <strain evidence="4">DSM 13078</strain>
    </source>
</reference>
<keyword evidence="4" id="KW-1185">Reference proteome</keyword>
<dbReference type="EMBL" id="FOKW01000001">
    <property type="protein sequence ID" value="SFB72594.1"/>
    <property type="molecule type" value="Genomic_DNA"/>
</dbReference>
<protein>
    <recommendedName>
        <fullName evidence="2">Inner membrane protein YgaP-like transmembrane domain-containing protein</fullName>
    </recommendedName>
</protein>